<comment type="caution">
    <text evidence="2">The sequence shown here is derived from an EMBL/GenBank/DDBJ whole genome shotgun (WGS) entry which is preliminary data.</text>
</comment>
<feature type="transmembrane region" description="Helical" evidence="1">
    <location>
        <begin position="153"/>
        <end position="176"/>
    </location>
</feature>
<dbReference type="AlphaFoldDB" id="A0A7C9HP32"/>
<accession>A0A7C9HP32</accession>
<dbReference type="EMBL" id="WOXT01000001">
    <property type="protein sequence ID" value="MUV12633.1"/>
    <property type="molecule type" value="Genomic_DNA"/>
</dbReference>
<dbReference type="Pfam" id="PF20108">
    <property type="entry name" value="DUF6498"/>
    <property type="match status" value="1"/>
</dbReference>
<dbReference type="RefSeq" id="WP_156639407.1">
    <property type="nucleotide sequence ID" value="NZ_WOXT01000001.1"/>
</dbReference>
<proteinExistence type="predicted"/>
<feature type="transmembrane region" description="Helical" evidence="1">
    <location>
        <begin position="29"/>
        <end position="45"/>
    </location>
</feature>
<evidence type="ECO:0000313" key="3">
    <source>
        <dbReference type="Proteomes" id="UP000479692"/>
    </source>
</evidence>
<name>A0A7C9HP32_9GAMM</name>
<keyword evidence="3" id="KW-1185">Reference proteome</keyword>
<evidence type="ECO:0000313" key="2">
    <source>
        <dbReference type="EMBL" id="MUV12633.1"/>
    </source>
</evidence>
<organism evidence="2 3">
    <name type="scientific">Noviluteimonas gilva</name>
    <dbReference type="NCBI Taxonomy" id="2682097"/>
    <lineage>
        <taxon>Bacteria</taxon>
        <taxon>Pseudomonadati</taxon>
        <taxon>Pseudomonadota</taxon>
        <taxon>Gammaproteobacteria</taxon>
        <taxon>Lysobacterales</taxon>
        <taxon>Lysobacteraceae</taxon>
        <taxon>Noviluteimonas</taxon>
    </lineage>
</organism>
<keyword evidence="1" id="KW-0472">Membrane</keyword>
<sequence>MSPSTRSLLIANAATLVAALVFQWPAGWLLWPYWIQSVVIGWYARKRMLGLYRFSTDGFTSNDQPVPENAKGKRETANFFTLHYGFFHFAYLIFLGAEHPLVAGWDLLALGACAASFVLSQRQTYAVQHDADLRGRPNLGTLMFTPYLRVLPMHLSILIGAALGGGTGLLVLFTVLKTASDIGMDAIDRRLAEKHADKIEAAASPP</sequence>
<dbReference type="Proteomes" id="UP000479692">
    <property type="component" value="Unassembled WGS sequence"/>
</dbReference>
<dbReference type="InterPro" id="IPR045466">
    <property type="entry name" value="DUF6498"/>
</dbReference>
<keyword evidence="1" id="KW-0812">Transmembrane</keyword>
<protein>
    <submittedName>
        <fullName evidence="2">Uncharacterized protein</fullName>
    </submittedName>
</protein>
<feature type="transmembrane region" description="Helical" evidence="1">
    <location>
        <begin position="79"/>
        <end position="97"/>
    </location>
</feature>
<keyword evidence="1" id="KW-1133">Transmembrane helix</keyword>
<reference evidence="2 3" key="1">
    <citation type="submission" date="2019-12" db="EMBL/GenBank/DDBJ databases">
        <authorList>
            <person name="Xu J."/>
        </authorList>
    </citation>
    <scope>NUCLEOTIDE SEQUENCE [LARGE SCALE GENOMIC DNA]</scope>
    <source>
        <strain evidence="2 3">HX-5-24</strain>
    </source>
</reference>
<evidence type="ECO:0000256" key="1">
    <source>
        <dbReference type="SAM" id="Phobius"/>
    </source>
</evidence>
<gene>
    <name evidence="2" type="ORF">GN331_00240</name>
</gene>